<accession>A0A0D3J6L0</accession>
<name>A0A0D3J6L0_EMIH1</name>
<evidence type="ECO:0000256" key="2">
    <source>
        <dbReference type="ARBA" id="ARBA00004760"/>
    </source>
</evidence>
<dbReference type="AlphaFoldDB" id="A0A0D3J6L0"/>
<dbReference type="GO" id="GO:0016020">
    <property type="term" value="C:membrane"/>
    <property type="evidence" value="ECO:0007669"/>
    <property type="project" value="UniProtKB-SubCell"/>
</dbReference>
<keyword evidence="6" id="KW-0328">Glycosyltransferase</keyword>
<dbReference type="EnsemblProtists" id="EOD19145">
    <property type="protein sequence ID" value="EOD19145"/>
    <property type="gene ID" value="EMIHUDRAFT_118125"/>
</dbReference>
<dbReference type="PaxDb" id="2903-EOD19145"/>
<evidence type="ECO:0000256" key="8">
    <source>
        <dbReference type="ARBA" id="ARBA00022692"/>
    </source>
</evidence>
<reference evidence="14" key="1">
    <citation type="journal article" date="2013" name="Nature">
        <title>Pan genome of the phytoplankton Emiliania underpins its global distribution.</title>
        <authorList>
            <person name="Read B.A."/>
            <person name="Kegel J."/>
            <person name="Klute M.J."/>
            <person name="Kuo A."/>
            <person name="Lefebvre S.C."/>
            <person name="Maumus F."/>
            <person name="Mayer C."/>
            <person name="Miller J."/>
            <person name="Monier A."/>
            <person name="Salamov A."/>
            <person name="Young J."/>
            <person name="Aguilar M."/>
            <person name="Claverie J.M."/>
            <person name="Frickenhaus S."/>
            <person name="Gonzalez K."/>
            <person name="Herman E.K."/>
            <person name="Lin Y.C."/>
            <person name="Napier J."/>
            <person name="Ogata H."/>
            <person name="Sarno A.F."/>
            <person name="Shmutz J."/>
            <person name="Schroeder D."/>
            <person name="de Vargas C."/>
            <person name="Verret F."/>
            <person name="von Dassow P."/>
            <person name="Valentin K."/>
            <person name="Van de Peer Y."/>
            <person name="Wheeler G."/>
            <person name="Dacks J.B."/>
            <person name="Delwiche C.F."/>
            <person name="Dyhrman S.T."/>
            <person name="Glockner G."/>
            <person name="John U."/>
            <person name="Richards T."/>
            <person name="Worden A.Z."/>
            <person name="Zhang X."/>
            <person name="Grigoriev I.V."/>
            <person name="Allen A.E."/>
            <person name="Bidle K."/>
            <person name="Borodovsky M."/>
            <person name="Bowler C."/>
            <person name="Brownlee C."/>
            <person name="Cock J.M."/>
            <person name="Elias M."/>
            <person name="Gladyshev V.N."/>
            <person name="Groth M."/>
            <person name="Guda C."/>
            <person name="Hadaegh A."/>
            <person name="Iglesias-Rodriguez M.D."/>
            <person name="Jenkins J."/>
            <person name="Jones B.M."/>
            <person name="Lawson T."/>
            <person name="Leese F."/>
            <person name="Lindquist E."/>
            <person name="Lobanov A."/>
            <person name="Lomsadze A."/>
            <person name="Malik S.B."/>
            <person name="Marsh M.E."/>
            <person name="Mackinder L."/>
            <person name="Mock T."/>
            <person name="Mueller-Roeber B."/>
            <person name="Pagarete A."/>
            <person name="Parker M."/>
            <person name="Probert I."/>
            <person name="Quesneville H."/>
            <person name="Raines C."/>
            <person name="Rensing S.A."/>
            <person name="Riano-Pachon D.M."/>
            <person name="Richier S."/>
            <person name="Rokitta S."/>
            <person name="Shiraiwa Y."/>
            <person name="Soanes D.M."/>
            <person name="van der Giezen M."/>
            <person name="Wahlund T.M."/>
            <person name="Williams B."/>
            <person name="Wilson W."/>
            <person name="Wolfe G."/>
            <person name="Wurch L.L."/>
        </authorList>
    </citation>
    <scope>NUCLEOTIDE SEQUENCE</scope>
</reference>
<protein>
    <recommendedName>
        <fullName evidence="5">ceramide glucosyltransferase</fullName>
        <ecNumber evidence="5">2.4.1.80</ecNumber>
    </recommendedName>
</protein>
<evidence type="ECO:0000256" key="4">
    <source>
        <dbReference type="ARBA" id="ARBA00006739"/>
    </source>
</evidence>
<sequence length="467" mass="52222">MYSKCSKGSLGFGGLFSFFGHTTNYLARNRGESVFLYEEQLKLPMVSMVMPVKWAAIKSRSPKENWKSQLVSMYSGSIEAIFAVESEDDGAVQVVKELQEELAHLEGVTIKVAVAGPATTCSQKIANILAALRAVSPESRYIFCMDANCKLHPGTVHLMMNELENDASVFVATGYPFDMPPENASIWARRRRSQSRHQPPPAATRRHPPLPPLIAWTMAQFRYNCLSEFLSNRSTFVWGGAMVLRRADVEQNMYGLLDWWRKGGYSDDMQVQACAQDAGRMIATPLSAIFPNELKKDVTFDYCWGFLRRQNWVLFTYSSWKNWARHMTLLFLYAVPNASWLPAFLLSLASLAEAPLRPARLTEPAVAIHLAACVGFLITFHAAIAAIANMCNHLSPEAQRLSLAQFTPFCLGSSLLMQSALAPAVTIANLLNTSMEWGNIRYECRWGRVVEVQHPHSSPVRVSQSLT</sequence>
<keyword evidence="10 12" id="KW-0472">Membrane</keyword>
<dbReference type="GO" id="GO:0006679">
    <property type="term" value="P:glucosylceramide biosynthetic process"/>
    <property type="evidence" value="ECO:0007669"/>
    <property type="project" value="TreeGrafter"/>
</dbReference>
<dbReference type="Gene3D" id="3.90.550.10">
    <property type="entry name" value="Spore Coat Polysaccharide Biosynthesis Protein SpsA, Chain A"/>
    <property type="match status" value="1"/>
</dbReference>
<keyword evidence="14" id="KW-1185">Reference proteome</keyword>
<dbReference type="PANTHER" id="PTHR12726:SF0">
    <property type="entry name" value="CERAMIDE GLUCOSYLTRANSFERASE"/>
    <property type="match status" value="1"/>
</dbReference>
<feature type="transmembrane region" description="Helical" evidence="12">
    <location>
        <begin position="409"/>
        <end position="431"/>
    </location>
</feature>
<proteinExistence type="inferred from homology"/>
<evidence type="ECO:0000256" key="12">
    <source>
        <dbReference type="SAM" id="Phobius"/>
    </source>
</evidence>
<dbReference type="EC" id="2.4.1.80" evidence="5"/>
<evidence type="ECO:0000256" key="1">
    <source>
        <dbReference type="ARBA" id="ARBA00004141"/>
    </source>
</evidence>
<keyword evidence="8 12" id="KW-0812">Transmembrane</keyword>
<organism evidence="13 14">
    <name type="scientific">Emiliania huxleyi (strain CCMP1516)</name>
    <dbReference type="NCBI Taxonomy" id="280463"/>
    <lineage>
        <taxon>Eukaryota</taxon>
        <taxon>Haptista</taxon>
        <taxon>Haptophyta</taxon>
        <taxon>Prymnesiophyceae</taxon>
        <taxon>Isochrysidales</taxon>
        <taxon>Noelaerhabdaceae</taxon>
        <taxon>Emiliania</taxon>
    </lineage>
</organism>
<dbReference type="InterPro" id="IPR029044">
    <property type="entry name" value="Nucleotide-diphossugar_trans"/>
</dbReference>
<evidence type="ECO:0000256" key="11">
    <source>
        <dbReference type="SAM" id="MobiDB-lite"/>
    </source>
</evidence>
<evidence type="ECO:0000256" key="7">
    <source>
        <dbReference type="ARBA" id="ARBA00022679"/>
    </source>
</evidence>
<keyword evidence="7" id="KW-0808">Transferase</keyword>
<comment type="pathway">
    <text evidence="3">Sphingolipid metabolism.</text>
</comment>
<dbReference type="SUPFAM" id="SSF53448">
    <property type="entry name" value="Nucleotide-diphospho-sugar transferases"/>
    <property type="match status" value="1"/>
</dbReference>
<dbReference type="GeneID" id="17264688"/>
<comment type="pathway">
    <text evidence="2">Lipid metabolism; sphingolipid metabolism.</text>
</comment>
<evidence type="ECO:0000256" key="6">
    <source>
        <dbReference type="ARBA" id="ARBA00022676"/>
    </source>
</evidence>
<feature type="transmembrane region" description="Helical" evidence="12">
    <location>
        <begin position="364"/>
        <end position="388"/>
    </location>
</feature>
<evidence type="ECO:0000313" key="14">
    <source>
        <dbReference type="Proteomes" id="UP000013827"/>
    </source>
</evidence>
<evidence type="ECO:0000256" key="10">
    <source>
        <dbReference type="ARBA" id="ARBA00023136"/>
    </source>
</evidence>
<dbReference type="HOGENOM" id="CLU_039783_0_0_1"/>
<dbReference type="eggNOG" id="KOG2547">
    <property type="taxonomic scope" value="Eukaryota"/>
</dbReference>
<evidence type="ECO:0000313" key="13">
    <source>
        <dbReference type="EnsemblProtists" id="EOD19145"/>
    </source>
</evidence>
<evidence type="ECO:0000256" key="5">
    <source>
        <dbReference type="ARBA" id="ARBA00012699"/>
    </source>
</evidence>
<dbReference type="PANTHER" id="PTHR12726">
    <property type="entry name" value="CERAMIDE GLUCOSYLTRANSFERASE"/>
    <property type="match status" value="1"/>
</dbReference>
<dbReference type="UniPathway" id="UPA00222"/>
<reference evidence="13" key="2">
    <citation type="submission" date="2024-10" db="UniProtKB">
        <authorList>
            <consortium name="EnsemblProtists"/>
        </authorList>
    </citation>
    <scope>IDENTIFICATION</scope>
</reference>
<dbReference type="InterPro" id="IPR025993">
    <property type="entry name" value="Ceramide_glucosylTrfase"/>
</dbReference>
<dbReference type="GO" id="GO:0008120">
    <property type="term" value="F:ceramide glucosyltransferase activity"/>
    <property type="evidence" value="ECO:0007669"/>
    <property type="project" value="UniProtKB-EC"/>
</dbReference>
<feature type="transmembrane region" description="Helical" evidence="12">
    <location>
        <begin position="330"/>
        <end position="352"/>
    </location>
</feature>
<comment type="similarity">
    <text evidence="4">Belongs to the glycosyltransferase 2 family.</text>
</comment>
<evidence type="ECO:0000256" key="3">
    <source>
        <dbReference type="ARBA" id="ARBA00004991"/>
    </source>
</evidence>
<evidence type="ECO:0000256" key="9">
    <source>
        <dbReference type="ARBA" id="ARBA00022989"/>
    </source>
</evidence>
<dbReference type="KEGG" id="ehx:EMIHUDRAFT_118125"/>
<dbReference type="STRING" id="2903.R1DX79"/>
<dbReference type="Proteomes" id="UP000013827">
    <property type="component" value="Unassembled WGS sequence"/>
</dbReference>
<comment type="subcellular location">
    <subcellularLocation>
        <location evidence="1">Membrane</location>
        <topology evidence="1">Multi-pass membrane protein</topology>
    </subcellularLocation>
</comment>
<feature type="region of interest" description="Disordered" evidence="11">
    <location>
        <begin position="188"/>
        <end position="208"/>
    </location>
</feature>
<keyword evidence="9 12" id="KW-1133">Transmembrane helix</keyword>
<dbReference type="RefSeq" id="XP_005771574.1">
    <property type="nucleotide sequence ID" value="XM_005771517.1"/>
</dbReference>